<proteinExistence type="predicted"/>
<dbReference type="Proteomes" id="UP000219440">
    <property type="component" value="Unassembled WGS sequence"/>
</dbReference>
<dbReference type="InterPro" id="IPR035959">
    <property type="entry name" value="RutC-like_sf"/>
</dbReference>
<dbReference type="Gene3D" id="3.30.1330.40">
    <property type="entry name" value="RutC-like"/>
    <property type="match status" value="1"/>
</dbReference>
<accession>A0A2C9A0F5</accession>
<dbReference type="CDD" id="cd00448">
    <property type="entry name" value="YjgF_YER057c_UK114_family"/>
    <property type="match status" value="1"/>
</dbReference>
<dbReference type="Pfam" id="PF01042">
    <property type="entry name" value="Ribonuc_L-PSP"/>
    <property type="match status" value="1"/>
</dbReference>
<evidence type="ECO:0000313" key="2">
    <source>
        <dbReference type="Proteomes" id="UP000219440"/>
    </source>
</evidence>
<evidence type="ECO:0000313" key="1">
    <source>
        <dbReference type="EMBL" id="SOE72238.1"/>
    </source>
</evidence>
<dbReference type="PANTHER" id="PTHR43857:SF1">
    <property type="entry name" value="YJGH FAMILY PROTEIN"/>
    <property type="match status" value="1"/>
</dbReference>
<protein>
    <submittedName>
        <fullName evidence="1">Enamine deaminase RidA, house cleaning of reactive enamine intermediates, YjgF/YER057c/UK114 family</fullName>
    </submittedName>
</protein>
<organism evidence="1 2">
    <name type="scientific">Salinibacterium xinjiangense</name>
    <dbReference type="NCBI Taxonomy" id="386302"/>
    <lineage>
        <taxon>Bacteria</taxon>
        <taxon>Bacillati</taxon>
        <taxon>Actinomycetota</taxon>
        <taxon>Actinomycetes</taxon>
        <taxon>Micrococcales</taxon>
        <taxon>Microbacteriaceae</taxon>
        <taxon>Salinibacterium</taxon>
    </lineage>
</organism>
<dbReference type="InterPro" id="IPR006175">
    <property type="entry name" value="YjgF/YER057c/UK114"/>
</dbReference>
<dbReference type="SUPFAM" id="SSF55298">
    <property type="entry name" value="YjgF-like"/>
    <property type="match status" value="1"/>
</dbReference>
<gene>
    <name evidence="1" type="ORF">SAMN06296378_2424</name>
</gene>
<sequence length="186" mass="19298">MFGHRKRVPSDTAPALSAVGWSGPGSVSLAVRFAGVREQASRALALPYSEGMSQNVVLIRSAELSNVAQYAYAATAPAEARLIFLAGACPLNLDGSTAGVGDYSAQASKAMENLVIALHAAGARLDDVLSTRVLVASSNQSDLVKTWAVVREAFGTHDVPSTLIGVTVLGYTDQLVEIEAVAAVID</sequence>
<name>A0A2C9A0F5_9MICO</name>
<keyword evidence="2" id="KW-1185">Reference proteome</keyword>
<reference evidence="1 2" key="1">
    <citation type="submission" date="2017-09" db="EMBL/GenBank/DDBJ databases">
        <authorList>
            <person name="Ehlers B."/>
            <person name="Leendertz F.H."/>
        </authorList>
    </citation>
    <scope>NUCLEOTIDE SEQUENCE [LARGE SCALE GENOMIC DNA]</scope>
    <source>
        <strain evidence="1 2">CGMCC 1.05381</strain>
    </source>
</reference>
<dbReference type="EMBL" id="OCST01000005">
    <property type="protein sequence ID" value="SOE72238.1"/>
    <property type="molecule type" value="Genomic_DNA"/>
</dbReference>
<dbReference type="AlphaFoldDB" id="A0A2C9A0F5"/>
<dbReference type="PANTHER" id="PTHR43857">
    <property type="entry name" value="BLR7761 PROTEIN"/>
    <property type="match status" value="1"/>
</dbReference>